<dbReference type="Pfam" id="PF12796">
    <property type="entry name" value="Ank_2"/>
    <property type="match status" value="2"/>
</dbReference>
<gene>
    <name evidence="4" type="ORF">M9R61_18260</name>
</gene>
<dbReference type="SMART" id="SM00248">
    <property type="entry name" value="ANK"/>
    <property type="match status" value="3"/>
</dbReference>
<reference evidence="4" key="1">
    <citation type="submission" date="2022-05" db="EMBL/GenBank/DDBJ databases">
        <authorList>
            <person name="Colautti A."/>
            <person name="Iacumin L."/>
        </authorList>
    </citation>
    <scope>NUCLEOTIDE SEQUENCE</scope>
    <source>
        <strain evidence="4">DSM 30747</strain>
    </source>
</reference>
<dbReference type="InterPro" id="IPR036770">
    <property type="entry name" value="Ankyrin_rpt-contain_sf"/>
</dbReference>
<organism evidence="4 5">
    <name type="scientific">Psychrobacillus psychrodurans</name>
    <dbReference type="NCBI Taxonomy" id="126157"/>
    <lineage>
        <taxon>Bacteria</taxon>
        <taxon>Bacillati</taxon>
        <taxon>Bacillota</taxon>
        <taxon>Bacilli</taxon>
        <taxon>Bacillales</taxon>
        <taxon>Bacillaceae</taxon>
        <taxon>Psychrobacillus</taxon>
    </lineage>
</organism>
<dbReference type="InterPro" id="IPR002110">
    <property type="entry name" value="Ankyrin_rpt"/>
</dbReference>
<feature type="repeat" description="ANK" evidence="3">
    <location>
        <begin position="104"/>
        <end position="136"/>
    </location>
</feature>
<evidence type="ECO:0000313" key="4">
    <source>
        <dbReference type="EMBL" id="MCZ8535250.1"/>
    </source>
</evidence>
<dbReference type="PROSITE" id="PS50088">
    <property type="entry name" value="ANK_REPEAT"/>
    <property type="match status" value="2"/>
</dbReference>
<comment type="caution">
    <text evidence="4">The sequence shown here is derived from an EMBL/GenBank/DDBJ whole genome shotgun (WGS) entry which is preliminary data.</text>
</comment>
<dbReference type="Proteomes" id="UP001152172">
    <property type="component" value="Unassembled WGS sequence"/>
</dbReference>
<evidence type="ECO:0000256" key="2">
    <source>
        <dbReference type="ARBA" id="ARBA00023043"/>
    </source>
</evidence>
<evidence type="ECO:0000256" key="3">
    <source>
        <dbReference type="PROSITE-ProRule" id="PRU00023"/>
    </source>
</evidence>
<evidence type="ECO:0000313" key="5">
    <source>
        <dbReference type="Proteomes" id="UP001152172"/>
    </source>
</evidence>
<keyword evidence="2 3" id="KW-0040">ANK repeat</keyword>
<evidence type="ECO:0000256" key="1">
    <source>
        <dbReference type="ARBA" id="ARBA00022737"/>
    </source>
</evidence>
<dbReference type="RefSeq" id="WP_269923246.1">
    <property type="nucleotide sequence ID" value="NZ_JAMKBI010000018.1"/>
</dbReference>
<dbReference type="AlphaFoldDB" id="A0A9X3LC43"/>
<dbReference type="PANTHER" id="PTHR24198">
    <property type="entry name" value="ANKYRIN REPEAT AND PROTEIN KINASE DOMAIN-CONTAINING PROTEIN"/>
    <property type="match status" value="1"/>
</dbReference>
<dbReference type="PANTHER" id="PTHR24198:SF194">
    <property type="entry name" value="INVERSIN-A"/>
    <property type="match status" value="1"/>
</dbReference>
<dbReference type="Gene3D" id="1.25.40.20">
    <property type="entry name" value="Ankyrin repeat-containing domain"/>
    <property type="match status" value="1"/>
</dbReference>
<sequence length="169" mass="19115">MDKTQFAKNIRSAIKSGQLDTLKDLLKKEPEMLTWMTPFGTWLHVAAAHGHLEIVEYLINAGIVVNAEGGTFSTNALERATTKGHLDIAKYLISRNVEIDNSEPDRNPLFAAIYGGHLKIVKLLVEKNINISIKYYGDTMEDMDAYSFAIERGQTEIAEYLKQKIDERR</sequence>
<dbReference type="EMBL" id="JAMKBI010000018">
    <property type="protein sequence ID" value="MCZ8535250.1"/>
    <property type="molecule type" value="Genomic_DNA"/>
</dbReference>
<keyword evidence="5" id="KW-1185">Reference proteome</keyword>
<name>A0A9X3LC43_9BACI</name>
<protein>
    <submittedName>
        <fullName evidence="4">Ankyrin repeat domain-containing protein</fullName>
    </submittedName>
</protein>
<proteinExistence type="predicted"/>
<keyword evidence="1" id="KW-0677">Repeat</keyword>
<feature type="repeat" description="ANK" evidence="3">
    <location>
        <begin position="41"/>
        <end position="70"/>
    </location>
</feature>
<dbReference type="PROSITE" id="PS50297">
    <property type="entry name" value="ANK_REP_REGION"/>
    <property type="match status" value="1"/>
</dbReference>
<dbReference type="SUPFAM" id="SSF48403">
    <property type="entry name" value="Ankyrin repeat"/>
    <property type="match status" value="1"/>
</dbReference>
<accession>A0A9X3LC43</accession>